<feature type="transmembrane region" description="Helical" evidence="2">
    <location>
        <begin position="25"/>
        <end position="48"/>
    </location>
</feature>
<sequence>MNPLVGSATLPHARRGRTFAGVTDLAGILLFAGIPLAVVGLIFGLVFLTSAKPSREPITKPVMDKDAEKPVDSGEPATD</sequence>
<accession>A0A285IQ85</accession>
<gene>
    <name evidence="3" type="ORF">SAMN05421748_110231</name>
</gene>
<evidence type="ECO:0000313" key="3">
    <source>
        <dbReference type="EMBL" id="SNY50132.1"/>
    </source>
</evidence>
<name>A0A285IQ85_9ACTN</name>
<dbReference type="Proteomes" id="UP000219612">
    <property type="component" value="Unassembled WGS sequence"/>
</dbReference>
<evidence type="ECO:0000256" key="2">
    <source>
        <dbReference type="SAM" id="Phobius"/>
    </source>
</evidence>
<organism evidence="3 4">
    <name type="scientific">Paractinoplanes atraurantiacus</name>
    <dbReference type="NCBI Taxonomy" id="1036182"/>
    <lineage>
        <taxon>Bacteria</taxon>
        <taxon>Bacillati</taxon>
        <taxon>Actinomycetota</taxon>
        <taxon>Actinomycetes</taxon>
        <taxon>Micromonosporales</taxon>
        <taxon>Micromonosporaceae</taxon>
        <taxon>Paractinoplanes</taxon>
    </lineage>
</organism>
<proteinExistence type="predicted"/>
<keyword evidence="2" id="KW-1133">Transmembrane helix</keyword>
<dbReference type="AlphaFoldDB" id="A0A285IQ85"/>
<keyword evidence="2" id="KW-0472">Membrane</keyword>
<keyword evidence="4" id="KW-1185">Reference proteome</keyword>
<protein>
    <submittedName>
        <fullName evidence="3">Uncharacterized protein</fullName>
    </submittedName>
</protein>
<reference evidence="4" key="1">
    <citation type="submission" date="2017-09" db="EMBL/GenBank/DDBJ databases">
        <authorList>
            <person name="Varghese N."/>
            <person name="Submissions S."/>
        </authorList>
    </citation>
    <scope>NUCLEOTIDE SEQUENCE [LARGE SCALE GENOMIC DNA]</scope>
    <source>
        <strain evidence="4">CGMCC 4.6857</strain>
    </source>
</reference>
<feature type="compositionally biased region" description="Basic and acidic residues" evidence="1">
    <location>
        <begin position="56"/>
        <end position="72"/>
    </location>
</feature>
<evidence type="ECO:0000313" key="4">
    <source>
        <dbReference type="Proteomes" id="UP000219612"/>
    </source>
</evidence>
<feature type="region of interest" description="Disordered" evidence="1">
    <location>
        <begin position="56"/>
        <end position="79"/>
    </location>
</feature>
<evidence type="ECO:0000256" key="1">
    <source>
        <dbReference type="SAM" id="MobiDB-lite"/>
    </source>
</evidence>
<dbReference type="EMBL" id="OBDY01000010">
    <property type="protein sequence ID" value="SNY50132.1"/>
    <property type="molecule type" value="Genomic_DNA"/>
</dbReference>
<keyword evidence="2" id="KW-0812">Transmembrane</keyword>